<comment type="caution">
    <text evidence="1">The sequence shown here is derived from an EMBL/GenBank/DDBJ whole genome shotgun (WGS) entry which is preliminary data.</text>
</comment>
<dbReference type="EMBL" id="JAENGY010001007">
    <property type="protein sequence ID" value="KAG6953656.1"/>
    <property type="molecule type" value="Genomic_DNA"/>
</dbReference>
<proteinExistence type="predicted"/>
<gene>
    <name evidence="1" type="ORF">JG688_00012721</name>
</gene>
<keyword evidence="2" id="KW-1185">Reference proteome</keyword>
<name>A0A8J5ME95_9STRA</name>
<reference evidence="1" key="1">
    <citation type="submission" date="2021-01" db="EMBL/GenBank/DDBJ databases">
        <title>Phytophthora aleatoria, a newly-described species from Pinus radiata is distinct from Phytophthora cactorum isolates based on comparative genomics.</title>
        <authorList>
            <person name="Mcdougal R."/>
            <person name="Panda P."/>
            <person name="Williams N."/>
            <person name="Studholme D.J."/>
        </authorList>
    </citation>
    <scope>NUCLEOTIDE SEQUENCE</scope>
    <source>
        <strain evidence="1">NZFS 4037</strain>
    </source>
</reference>
<sequence length="215" mass="23868">MLPQCLVQVRPWGISKPACSLVLLNCITDDTDGESEHVVAQWSKFDAYSAFSRLNAIKIYNTTIVSWDNSAALTQTDHPSLMTLFLVRVNFPDEELPAGLHSPDFPQSLEDIEICITNLRSLPDDIDLKWSQFASIYIEASQLHEVPASLVRLAPFDLSLSLNPIAILPPQLFEQESVAYLSFGGTLITQLPENVTKLSSSLGNLNLSYNNLTFL</sequence>
<protein>
    <recommendedName>
        <fullName evidence="3">Leucine-rich repeat protein</fullName>
    </recommendedName>
</protein>
<evidence type="ECO:0008006" key="3">
    <source>
        <dbReference type="Google" id="ProtNLM"/>
    </source>
</evidence>
<dbReference type="AlphaFoldDB" id="A0A8J5ME95"/>
<accession>A0A8J5ME95</accession>
<evidence type="ECO:0000313" key="2">
    <source>
        <dbReference type="Proteomes" id="UP000709295"/>
    </source>
</evidence>
<dbReference type="Proteomes" id="UP000709295">
    <property type="component" value="Unassembled WGS sequence"/>
</dbReference>
<organism evidence="1 2">
    <name type="scientific">Phytophthora aleatoria</name>
    <dbReference type="NCBI Taxonomy" id="2496075"/>
    <lineage>
        <taxon>Eukaryota</taxon>
        <taxon>Sar</taxon>
        <taxon>Stramenopiles</taxon>
        <taxon>Oomycota</taxon>
        <taxon>Peronosporomycetes</taxon>
        <taxon>Peronosporales</taxon>
        <taxon>Peronosporaceae</taxon>
        <taxon>Phytophthora</taxon>
    </lineage>
</organism>
<evidence type="ECO:0000313" key="1">
    <source>
        <dbReference type="EMBL" id="KAG6953656.1"/>
    </source>
</evidence>